<dbReference type="GO" id="GO:0046688">
    <property type="term" value="P:response to copper ion"/>
    <property type="evidence" value="ECO:0007669"/>
    <property type="project" value="InterPro"/>
</dbReference>
<dbReference type="InterPro" id="IPR014755">
    <property type="entry name" value="Cu-Rt/internalin_Ig-like"/>
</dbReference>
<feature type="transmembrane region" description="Helical" evidence="9">
    <location>
        <begin position="191"/>
        <end position="213"/>
    </location>
</feature>
<keyword evidence="6 9" id="KW-1133">Transmembrane helix</keyword>
<dbReference type="InterPro" id="IPR032694">
    <property type="entry name" value="CopC/D"/>
</dbReference>
<dbReference type="RefSeq" id="WP_123684255.1">
    <property type="nucleotide sequence ID" value="NZ_RKHY01000001.1"/>
</dbReference>
<evidence type="ECO:0000256" key="7">
    <source>
        <dbReference type="ARBA" id="ARBA00023008"/>
    </source>
</evidence>
<evidence type="ECO:0000259" key="11">
    <source>
        <dbReference type="Pfam" id="PF05425"/>
    </source>
</evidence>
<feature type="transmembrane region" description="Helical" evidence="9">
    <location>
        <begin position="159"/>
        <end position="179"/>
    </location>
</feature>
<evidence type="ECO:0000256" key="3">
    <source>
        <dbReference type="ARBA" id="ARBA00022692"/>
    </source>
</evidence>
<organism evidence="12 13">
    <name type="scientific">Amycolatopsis thermoflava</name>
    <dbReference type="NCBI Taxonomy" id="84480"/>
    <lineage>
        <taxon>Bacteria</taxon>
        <taxon>Bacillati</taxon>
        <taxon>Actinomycetota</taxon>
        <taxon>Actinomycetes</taxon>
        <taxon>Pseudonocardiales</taxon>
        <taxon>Pseudonocardiaceae</taxon>
        <taxon>Amycolatopsis</taxon>
        <taxon>Amycolatopsis methanolica group</taxon>
    </lineage>
</organism>
<dbReference type="PANTHER" id="PTHR34820:SF4">
    <property type="entry name" value="INNER MEMBRANE PROTEIN YEBZ"/>
    <property type="match status" value="1"/>
</dbReference>
<protein>
    <submittedName>
        <fullName evidence="12">Copper transport protein</fullName>
    </submittedName>
</protein>
<evidence type="ECO:0000256" key="6">
    <source>
        <dbReference type="ARBA" id="ARBA00022989"/>
    </source>
</evidence>
<feature type="transmembrane region" description="Helical" evidence="9">
    <location>
        <begin position="345"/>
        <end position="365"/>
    </location>
</feature>
<dbReference type="EMBL" id="RKHY01000001">
    <property type="protein sequence ID" value="ROS40863.1"/>
    <property type="molecule type" value="Genomic_DNA"/>
</dbReference>
<comment type="caution">
    <text evidence="12">The sequence shown here is derived from an EMBL/GenBank/DDBJ whole genome shotgun (WGS) entry which is preliminary data.</text>
</comment>
<evidence type="ECO:0000256" key="4">
    <source>
        <dbReference type="ARBA" id="ARBA00022723"/>
    </source>
</evidence>
<evidence type="ECO:0000313" key="12">
    <source>
        <dbReference type="EMBL" id="ROS40863.1"/>
    </source>
</evidence>
<dbReference type="AlphaFoldDB" id="A0A3N2GWB6"/>
<keyword evidence="13" id="KW-1185">Reference proteome</keyword>
<feature type="transmembrane region" description="Helical" evidence="9">
    <location>
        <begin position="275"/>
        <end position="292"/>
    </location>
</feature>
<keyword evidence="5" id="KW-0732">Signal</keyword>
<dbReference type="GO" id="GO:0005886">
    <property type="term" value="C:plasma membrane"/>
    <property type="evidence" value="ECO:0007669"/>
    <property type="project" value="UniProtKB-SubCell"/>
</dbReference>
<evidence type="ECO:0000256" key="1">
    <source>
        <dbReference type="ARBA" id="ARBA00004651"/>
    </source>
</evidence>
<feature type="transmembrane region" description="Helical" evidence="9">
    <location>
        <begin position="233"/>
        <end position="255"/>
    </location>
</feature>
<accession>A0A3N2GWB6</accession>
<keyword evidence="4" id="KW-0479">Metal-binding</keyword>
<dbReference type="GO" id="GO:0006825">
    <property type="term" value="P:copper ion transport"/>
    <property type="evidence" value="ECO:0007669"/>
    <property type="project" value="InterPro"/>
</dbReference>
<reference evidence="12 13" key="1">
    <citation type="submission" date="2018-11" db="EMBL/GenBank/DDBJ databases">
        <title>Sequencing the genomes of 1000 actinobacteria strains.</title>
        <authorList>
            <person name="Klenk H.-P."/>
        </authorList>
    </citation>
    <scope>NUCLEOTIDE SEQUENCE [LARGE SCALE GENOMIC DNA]</scope>
    <source>
        <strain evidence="12 13">DSM 44348</strain>
    </source>
</reference>
<keyword evidence="8 9" id="KW-0472">Membrane</keyword>
<dbReference type="Pfam" id="PF05425">
    <property type="entry name" value="CopD"/>
    <property type="match status" value="1"/>
</dbReference>
<evidence type="ECO:0000256" key="2">
    <source>
        <dbReference type="ARBA" id="ARBA00022475"/>
    </source>
</evidence>
<feature type="transmembrane region" description="Helical" evidence="9">
    <location>
        <begin position="436"/>
        <end position="456"/>
    </location>
</feature>
<name>A0A3N2GWB6_9PSEU</name>
<keyword evidence="3 9" id="KW-0812">Transmembrane</keyword>
<evidence type="ECO:0000256" key="5">
    <source>
        <dbReference type="ARBA" id="ARBA00022729"/>
    </source>
</evidence>
<feature type="transmembrane region" description="Helical" evidence="9">
    <location>
        <begin position="377"/>
        <end position="400"/>
    </location>
</feature>
<evidence type="ECO:0000256" key="8">
    <source>
        <dbReference type="ARBA" id="ARBA00023136"/>
    </source>
</evidence>
<dbReference type="Gene3D" id="2.60.40.1220">
    <property type="match status" value="1"/>
</dbReference>
<gene>
    <name evidence="12" type="ORF">EDD35_3209</name>
</gene>
<dbReference type="GO" id="GO:0042597">
    <property type="term" value="C:periplasmic space"/>
    <property type="evidence" value="ECO:0007669"/>
    <property type="project" value="InterPro"/>
</dbReference>
<evidence type="ECO:0000256" key="9">
    <source>
        <dbReference type="SAM" id="Phobius"/>
    </source>
</evidence>
<dbReference type="GeneID" id="301844582"/>
<dbReference type="PANTHER" id="PTHR34820">
    <property type="entry name" value="INNER MEMBRANE PROTEIN YEBZ"/>
    <property type="match status" value="1"/>
</dbReference>
<dbReference type="Proteomes" id="UP000274843">
    <property type="component" value="Unassembled WGS sequence"/>
</dbReference>
<dbReference type="Pfam" id="PF04234">
    <property type="entry name" value="CopC"/>
    <property type="match status" value="1"/>
</dbReference>
<feature type="transmembrane region" description="Helical" evidence="9">
    <location>
        <begin position="312"/>
        <end position="333"/>
    </location>
</feature>
<keyword evidence="2" id="KW-1003">Cell membrane</keyword>
<dbReference type="InterPro" id="IPR008457">
    <property type="entry name" value="Cu-R_CopD_dom"/>
</dbReference>
<feature type="domain" description="CopC" evidence="10">
    <location>
        <begin position="35"/>
        <end position="130"/>
    </location>
</feature>
<sequence length="590" mass="60610">MSRDGSTPRWAARLVVVLGALVAAALGGAGQASAHAVLIGTTPGGFEVLESAPHEVTLQFNEPVEAAEVTVIGPGGGAVGGVSAPAHPPGKADVVAVTLPSGLAEGTYTVSYRVVSADAHPVPGAFAFSIGSVTGGVAANAGEQTADGVVSALYAVARWLGYAGVALLLGTAFFVAACWPGGEAMPAVRRMLWTGWGTLLGATVLAFVSYGPYSAAGTAADLLDPQGLGATLGSRMGLLLVVRAALLGLIAAVLVHVFRRTSFAEYQARDHRRRAALVLTAGGALAITWSLTNHSVTGAQVALSLPVDAIHLVAMAVWLGGLPVLLGVLLRSGDMFGMRIAIPRFSRTALVCVAVLVVTGTYQAWREVGSLTALFATSYGAVLLAKVGLVVVLVLLGALARQWVRRHYTHAPVVSKKRKAYRGPEEREVSRFRRMIATEAVLAAVVLGVTAFLVSAEPATAELARERAEAEIPARTGPVNVVLPFDAGGGPAGAGQLAALVTPGAVGRNEIHLAVLDAQRRPKQVAELTASLSLPSKSVGPLPVALQFIGGDHAIAVNVPVTMPGMWELAVTVRTSEVDQAVVRIPVGAR</sequence>
<comment type="subcellular location">
    <subcellularLocation>
        <location evidence="1">Cell membrane</location>
        <topology evidence="1">Multi-pass membrane protein</topology>
    </subcellularLocation>
</comment>
<keyword evidence="7" id="KW-0186">Copper</keyword>
<proteinExistence type="predicted"/>
<dbReference type="InterPro" id="IPR014756">
    <property type="entry name" value="Ig_E-set"/>
</dbReference>
<evidence type="ECO:0000313" key="13">
    <source>
        <dbReference type="Proteomes" id="UP000274843"/>
    </source>
</evidence>
<dbReference type="InterPro" id="IPR007348">
    <property type="entry name" value="CopC_dom"/>
</dbReference>
<dbReference type="SUPFAM" id="SSF81296">
    <property type="entry name" value="E set domains"/>
    <property type="match status" value="1"/>
</dbReference>
<dbReference type="GO" id="GO:0005507">
    <property type="term" value="F:copper ion binding"/>
    <property type="evidence" value="ECO:0007669"/>
    <property type="project" value="InterPro"/>
</dbReference>
<feature type="domain" description="Copper resistance protein D" evidence="11">
    <location>
        <begin position="341"/>
        <end position="453"/>
    </location>
</feature>
<evidence type="ECO:0000259" key="10">
    <source>
        <dbReference type="Pfam" id="PF04234"/>
    </source>
</evidence>